<accession>A0A517P0V1</accession>
<dbReference type="AlphaFoldDB" id="A0A517P0V1"/>
<gene>
    <name evidence="3" type="ORF">K239x_50150</name>
</gene>
<sequence>MNLDPSHRPTENPFVSPAETPRSNQTATGNGYETGALIPYKNPSALAAYYLGLFSLFPVLGLLLAIPAFILGIMGLRARNRDPAIKGSVHAWIGVVMGGICTVVWGLAVVGIIAAVISSQ</sequence>
<dbReference type="EMBL" id="CP036526">
    <property type="protein sequence ID" value="QDT13000.1"/>
    <property type="molecule type" value="Genomic_DNA"/>
</dbReference>
<dbReference type="RefSeq" id="WP_145420804.1">
    <property type="nucleotide sequence ID" value="NZ_CP036526.1"/>
</dbReference>
<feature type="transmembrane region" description="Helical" evidence="2">
    <location>
        <begin position="47"/>
        <end position="71"/>
    </location>
</feature>
<evidence type="ECO:0000256" key="2">
    <source>
        <dbReference type="SAM" id="Phobius"/>
    </source>
</evidence>
<evidence type="ECO:0008006" key="5">
    <source>
        <dbReference type="Google" id="ProtNLM"/>
    </source>
</evidence>
<keyword evidence="2" id="KW-0472">Membrane</keyword>
<keyword evidence="2" id="KW-0812">Transmembrane</keyword>
<keyword evidence="2" id="KW-1133">Transmembrane helix</keyword>
<proteinExistence type="predicted"/>
<evidence type="ECO:0000256" key="1">
    <source>
        <dbReference type="SAM" id="MobiDB-lite"/>
    </source>
</evidence>
<evidence type="ECO:0000313" key="4">
    <source>
        <dbReference type="Proteomes" id="UP000319817"/>
    </source>
</evidence>
<dbReference type="Proteomes" id="UP000319817">
    <property type="component" value="Chromosome"/>
</dbReference>
<evidence type="ECO:0000313" key="3">
    <source>
        <dbReference type="EMBL" id="QDT13000.1"/>
    </source>
</evidence>
<feature type="transmembrane region" description="Helical" evidence="2">
    <location>
        <begin position="92"/>
        <end position="117"/>
    </location>
</feature>
<feature type="compositionally biased region" description="Basic and acidic residues" evidence="1">
    <location>
        <begin position="1"/>
        <end position="10"/>
    </location>
</feature>
<protein>
    <recommendedName>
        <fullName evidence="5">DUF4190 domain-containing protein</fullName>
    </recommendedName>
</protein>
<feature type="region of interest" description="Disordered" evidence="1">
    <location>
        <begin position="1"/>
        <end position="30"/>
    </location>
</feature>
<name>A0A517P0V1_9BACT</name>
<organism evidence="3 4">
    <name type="scientific">Stieleria marina</name>
    <dbReference type="NCBI Taxonomy" id="1930275"/>
    <lineage>
        <taxon>Bacteria</taxon>
        <taxon>Pseudomonadati</taxon>
        <taxon>Planctomycetota</taxon>
        <taxon>Planctomycetia</taxon>
        <taxon>Pirellulales</taxon>
        <taxon>Pirellulaceae</taxon>
        <taxon>Stieleria</taxon>
    </lineage>
</organism>
<reference evidence="3 4" key="1">
    <citation type="submission" date="2019-02" db="EMBL/GenBank/DDBJ databases">
        <title>Deep-cultivation of Planctomycetes and their phenomic and genomic characterization uncovers novel biology.</title>
        <authorList>
            <person name="Wiegand S."/>
            <person name="Jogler M."/>
            <person name="Boedeker C."/>
            <person name="Pinto D."/>
            <person name="Vollmers J."/>
            <person name="Rivas-Marin E."/>
            <person name="Kohn T."/>
            <person name="Peeters S.H."/>
            <person name="Heuer A."/>
            <person name="Rast P."/>
            <person name="Oberbeckmann S."/>
            <person name="Bunk B."/>
            <person name="Jeske O."/>
            <person name="Meyerdierks A."/>
            <person name="Storesund J.E."/>
            <person name="Kallscheuer N."/>
            <person name="Luecker S."/>
            <person name="Lage O.M."/>
            <person name="Pohl T."/>
            <person name="Merkel B.J."/>
            <person name="Hornburger P."/>
            <person name="Mueller R.-W."/>
            <person name="Bruemmer F."/>
            <person name="Labrenz M."/>
            <person name="Spormann A.M."/>
            <person name="Op den Camp H."/>
            <person name="Overmann J."/>
            <person name="Amann R."/>
            <person name="Jetten M.S.M."/>
            <person name="Mascher T."/>
            <person name="Medema M.H."/>
            <person name="Devos D.P."/>
            <person name="Kaster A.-K."/>
            <person name="Ovreas L."/>
            <person name="Rohde M."/>
            <person name="Galperin M.Y."/>
            <person name="Jogler C."/>
        </authorList>
    </citation>
    <scope>NUCLEOTIDE SEQUENCE [LARGE SCALE GENOMIC DNA]</scope>
    <source>
        <strain evidence="3 4">K23_9</strain>
    </source>
</reference>
<feature type="compositionally biased region" description="Polar residues" evidence="1">
    <location>
        <begin position="21"/>
        <end position="30"/>
    </location>
</feature>
<dbReference type="OrthoDB" id="213462at2"/>
<keyword evidence="4" id="KW-1185">Reference proteome</keyword>